<name>A0A0E9SC22_ANGAN</name>
<dbReference type="AlphaFoldDB" id="A0A0E9SC22"/>
<reference evidence="1" key="2">
    <citation type="journal article" date="2015" name="Fish Shellfish Immunol.">
        <title>Early steps in the European eel (Anguilla anguilla)-Vibrio vulnificus interaction in the gills: Role of the RtxA13 toxin.</title>
        <authorList>
            <person name="Callol A."/>
            <person name="Pajuelo D."/>
            <person name="Ebbesson L."/>
            <person name="Teles M."/>
            <person name="MacKenzie S."/>
            <person name="Amaro C."/>
        </authorList>
    </citation>
    <scope>NUCLEOTIDE SEQUENCE</scope>
</reference>
<proteinExistence type="predicted"/>
<evidence type="ECO:0000313" key="1">
    <source>
        <dbReference type="EMBL" id="JAH38801.1"/>
    </source>
</evidence>
<reference evidence="1" key="1">
    <citation type="submission" date="2014-11" db="EMBL/GenBank/DDBJ databases">
        <authorList>
            <person name="Amaro Gonzalez C."/>
        </authorList>
    </citation>
    <scope>NUCLEOTIDE SEQUENCE</scope>
</reference>
<sequence>MAIFNTNVGYKKQNKIRTYIQLTIIKHLHAQVQIPHLPVSS</sequence>
<dbReference type="EMBL" id="GBXM01069776">
    <property type="protein sequence ID" value="JAH38801.1"/>
    <property type="molecule type" value="Transcribed_RNA"/>
</dbReference>
<organism evidence="1">
    <name type="scientific">Anguilla anguilla</name>
    <name type="common">European freshwater eel</name>
    <name type="synonym">Muraena anguilla</name>
    <dbReference type="NCBI Taxonomy" id="7936"/>
    <lineage>
        <taxon>Eukaryota</taxon>
        <taxon>Metazoa</taxon>
        <taxon>Chordata</taxon>
        <taxon>Craniata</taxon>
        <taxon>Vertebrata</taxon>
        <taxon>Euteleostomi</taxon>
        <taxon>Actinopterygii</taxon>
        <taxon>Neopterygii</taxon>
        <taxon>Teleostei</taxon>
        <taxon>Anguilliformes</taxon>
        <taxon>Anguillidae</taxon>
        <taxon>Anguilla</taxon>
    </lineage>
</organism>
<accession>A0A0E9SC22</accession>
<protein>
    <submittedName>
        <fullName evidence="1">Uncharacterized protein</fullName>
    </submittedName>
</protein>